<evidence type="ECO:0000313" key="2">
    <source>
        <dbReference type="Proteomes" id="UP000579523"/>
    </source>
</evidence>
<reference evidence="1 2" key="1">
    <citation type="submission" date="2020-08" db="EMBL/GenBank/DDBJ databases">
        <title>Genomic Encyclopedia of Type Strains, Phase III (KMG-III): the genomes of soil and plant-associated and newly described type strains.</title>
        <authorList>
            <person name="Whitman W."/>
        </authorList>
    </citation>
    <scope>NUCLEOTIDE SEQUENCE [LARGE SCALE GENOMIC DNA]</scope>
    <source>
        <strain evidence="1 2">CECT 3273</strain>
    </source>
</reference>
<gene>
    <name evidence="1" type="ORF">FHS37_002620</name>
</gene>
<dbReference type="EMBL" id="JACHJI010000004">
    <property type="protein sequence ID" value="MBB4898562.1"/>
    <property type="molecule type" value="Genomic_DNA"/>
</dbReference>
<dbReference type="InterPro" id="IPR036736">
    <property type="entry name" value="ACP-like_sf"/>
</dbReference>
<dbReference type="AlphaFoldDB" id="A0A7W7PQG5"/>
<dbReference type="RefSeq" id="WP_184820464.1">
    <property type="nucleotide sequence ID" value="NZ_BMTI01000010.1"/>
</dbReference>
<evidence type="ECO:0000313" key="1">
    <source>
        <dbReference type="EMBL" id="MBB4898562.1"/>
    </source>
</evidence>
<keyword evidence="2" id="KW-1185">Reference proteome</keyword>
<name>A0A7W7PQG5_9ACTN</name>
<sequence>MTHTPAASATEAVAPVVLGMTRLIAPRKLPEVTAEHRLIGDLGFHSLVLAELGYNLEDLYGLRSLTPEEAMKLERVGDVIDFVGTEVAAGRAALPTDDEVELLLARYDIGGSTA</sequence>
<protein>
    <submittedName>
        <fullName evidence="1">Acyl carrier protein</fullName>
    </submittedName>
</protein>
<dbReference type="SUPFAM" id="SSF47336">
    <property type="entry name" value="ACP-like"/>
    <property type="match status" value="1"/>
</dbReference>
<comment type="caution">
    <text evidence="1">The sequence shown here is derived from an EMBL/GenBank/DDBJ whole genome shotgun (WGS) entry which is preliminary data.</text>
</comment>
<organism evidence="1 2">
    <name type="scientific">Streptomyces griseomycini</name>
    <dbReference type="NCBI Taxonomy" id="66895"/>
    <lineage>
        <taxon>Bacteria</taxon>
        <taxon>Bacillati</taxon>
        <taxon>Actinomycetota</taxon>
        <taxon>Actinomycetes</taxon>
        <taxon>Kitasatosporales</taxon>
        <taxon>Streptomycetaceae</taxon>
        <taxon>Streptomyces</taxon>
    </lineage>
</organism>
<dbReference type="Gene3D" id="1.10.1200.10">
    <property type="entry name" value="ACP-like"/>
    <property type="match status" value="1"/>
</dbReference>
<proteinExistence type="predicted"/>
<dbReference type="Proteomes" id="UP000579523">
    <property type="component" value="Unassembled WGS sequence"/>
</dbReference>
<accession>A0A7W7PQG5</accession>